<feature type="transmembrane region" description="Helical" evidence="2">
    <location>
        <begin position="48"/>
        <end position="74"/>
    </location>
</feature>
<feature type="transmembrane region" description="Helical" evidence="2">
    <location>
        <begin position="94"/>
        <end position="116"/>
    </location>
</feature>
<dbReference type="EMBL" id="LT629757">
    <property type="protein sequence ID" value="SDS94889.1"/>
    <property type="molecule type" value="Genomic_DNA"/>
</dbReference>
<evidence type="ECO:0000256" key="1">
    <source>
        <dbReference type="SAM" id="MobiDB-lite"/>
    </source>
</evidence>
<dbReference type="Proteomes" id="UP000198859">
    <property type="component" value="Chromosome I"/>
</dbReference>
<dbReference type="STRING" id="642780.SAMN04488570_3114"/>
<proteinExistence type="predicted"/>
<protein>
    <submittedName>
        <fullName evidence="3">Uncharacterized protein</fullName>
    </submittedName>
</protein>
<organism evidence="3 4">
    <name type="scientific">Nocardioides scoriae</name>
    <dbReference type="NCBI Taxonomy" id="642780"/>
    <lineage>
        <taxon>Bacteria</taxon>
        <taxon>Bacillati</taxon>
        <taxon>Actinomycetota</taxon>
        <taxon>Actinomycetes</taxon>
        <taxon>Propionibacteriales</taxon>
        <taxon>Nocardioidaceae</taxon>
        <taxon>Nocardioides</taxon>
    </lineage>
</organism>
<feature type="transmembrane region" description="Helical" evidence="2">
    <location>
        <begin position="128"/>
        <end position="150"/>
    </location>
</feature>
<evidence type="ECO:0000313" key="4">
    <source>
        <dbReference type="Proteomes" id="UP000198859"/>
    </source>
</evidence>
<keyword evidence="4" id="KW-1185">Reference proteome</keyword>
<keyword evidence="2" id="KW-0472">Membrane</keyword>
<accession>A0A1H1WFF3</accession>
<dbReference type="AlphaFoldDB" id="A0A1H1WFF3"/>
<sequence length="207" mass="21487">MAFGRKQEPVVDQQDRTHVPGEGPRDGELRRGDDRLARDKFGGANIGAAFFGWLVAVGMTVLLTGILAAVATAVGYSGTVSLNQAQDNAESVGLGVAIALFVVLLLAYYSGGYVAGRMSRFDGGRQGLLVWVIALVVTVVAAVLGVLAGDQYNVLDRVDVPRLGLPGGDVTTAGVVGAVVLLVGTLLAAMAGGKVGQRYHRRVDRAL</sequence>
<reference evidence="4" key="1">
    <citation type="submission" date="2016-10" db="EMBL/GenBank/DDBJ databases">
        <authorList>
            <person name="Varghese N."/>
            <person name="Submissions S."/>
        </authorList>
    </citation>
    <scope>NUCLEOTIDE SEQUENCE [LARGE SCALE GENOMIC DNA]</scope>
    <source>
        <strain evidence="4">DSM 22127</strain>
    </source>
</reference>
<dbReference type="RefSeq" id="WP_091731494.1">
    <property type="nucleotide sequence ID" value="NZ_LT629757.1"/>
</dbReference>
<feature type="transmembrane region" description="Helical" evidence="2">
    <location>
        <begin position="170"/>
        <end position="192"/>
    </location>
</feature>
<keyword evidence="2" id="KW-1133">Transmembrane helix</keyword>
<feature type="region of interest" description="Disordered" evidence="1">
    <location>
        <begin position="1"/>
        <end position="32"/>
    </location>
</feature>
<dbReference type="OrthoDB" id="5244723at2"/>
<evidence type="ECO:0000256" key="2">
    <source>
        <dbReference type="SAM" id="Phobius"/>
    </source>
</evidence>
<evidence type="ECO:0000313" key="3">
    <source>
        <dbReference type="EMBL" id="SDS94889.1"/>
    </source>
</evidence>
<gene>
    <name evidence="3" type="ORF">SAMN04488570_3114</name>
</gene>
<keyword evidence="2" id="KW-0812">Transmembrane</keyword>
<name>A0A1H1WFF3_9ACTN</name>